<dbReference type="GO" id="GO:0003677">
    <property type="term" value="F:DNA binding"/>
    <property type="evidence" value="ECO:0007669"/>
    <property type="project" value="UniProtKB-UniRule"/>
</dbReference>
<dbReference type="RefSeq" id="WP_149650279.1">
    <property type="nucleotide sequence ID" value="NZ_VEWN01000008.1"/>
</dbReference>
<dbReference type="InterPro" id="IPR025166">
    <property type="entry name" value="Integrase_DNA_bind_dom"/>
</dbReference>
<dbReference type="InterPro" id="IPR011010">
    <property type="entry name" value="DNA_brk_join_enz"/>
</dbReference>
<accession>A0A5B0KSQ7</accession>
<dbReference type="PROSITE" id="PS51900">
    <property type="entry name" value="CB"/>
    <property type="match status" value="1"/>
</dbReference>
<dbReference type="InterPro" id="IPR010998">
    <property type="entry name" value="Integrase_recombinase_N"/>
</dbReference>
<protein>
    <recommendedName>
        <fullName evidence="10">Site-specific integrase</fullName>
    </recommendedName>
</protein>
<reference evidence="8 9" key="1">
    <citation type="submission" date="2019-07" db="EMBL/GenBank/DDBJ databases">
        <title>Genome sequencing of the stress-tolerant strain Azospirillum brasilense Az19.</title>
        <authorList>
            <person name="Maroniche G.A."/>
            <person name="Garcia J.E."/>
            <person name="Pagnussat L."/>
            <person name="Amenta M."/>
            <person name="Creus C.M."/>
        </authorList>
    </citation>
    <scope>NUCLEOTIDE SEQUENCE [LARGE SCALE GENOMIC DNA]</scope>
    <source>
        <strain evidence="8 9">Az19</strain>
    </source>
</reference>
<keyword evidence="2" id="KW-0229">DNA integration</keyword>
<dbReference type="InterPro" id="IPR038488">
    <property type="entry name" value="Integrase_DNA-bd_sf"/>
</dbReference>
<evidence type="ECO:0000259" key="7">
    <source>
        <dbReference type="PROSITE" id="PS51900"/>
    </source>
</evidence>
<dbReference type="Pfam" id="PF22022">
    <property type="entry name" value="Phage_int_M"/>
    <property type="match status" value="1"/>
</dbReference>
<sequence>MANRAKLTAELVKQTPLPTSGQIIVWDTDVKGFGLRLTTGTKAFICNYRVKGRERRVTIGNATVWKVADARDEAKRLLQDVDKGVDPVAAREAEEASREQERQREHDERTKLVFSAVVAEWLKRDQADNRSAADVERLVNRELLPRWGERLVTDITKRDVVELLDAKMDAGHPVMANRILAHTRRLFNWCLERSIIATSPCANLSRPATERSRDRILTDTELAKVWTACAWDWPGGAAVRFIILTVSRRDEAFGATWAEIDFDKREWTIPAERAKNGKAHVLPLPPAAVELLTSLPTRKGFIFSMDGSVCFSSYSRARDRIEKRSAVEDWTFHDLRRTAATGMAALGTSPVVIERILNHVNAAGSTLAAVYNRYSYASEMRSALDGWADHVLSLATAPILEKI</sequence>
<feature type="domain" description="Core-binding (CB)" evidence="7">
    <location>
        <begin position="112"/>
        <end position="191"/>
    </location>
</feature>
<dbReference type="CDD" id="cd00801">
    <property type="entry name" value="INT_P4_C"/>
    <property type="match status" value="1"/>
</dbReference>
<name>A0A5B0KSQ7_9PROT</name>
<evidence type="ECO:0000256" key="3">
    <source>
        <dbReference type="ARBA" id="ARBA00023125"/>
    </source>
</evidence>
<evidence type="ECO:0000256" key="5">
    <source>
        <dbReference type="PROSITE-ProRule" id="PRU01248"/>
    </source>
</evidence>
<dbReference type="InterPro" id="IPR013762">
    <property type="entry name" value="Integrase-like_cat_sf"/>
</dbReference>
<keyword evidence="4" id="KW-0233">DNA recombination</keyword>
<dbReference type="AlphaFoldDB" id="A0A5B0KSQ7"/>
<dbReference type="InterPro" id="IPR053876">
    <property type="entry name" value="Phage_int_M"/>
</dbReference>
<comment type="similarity">
    <text evidence="1">Belongs to the 'phage' integrase family.</text>
</comment>
<keyword evidence="3 5" id="KW-0238">DNA-binding</keyword>
<evidence type="ECO:0000313" key="9">
    <source>
        <dbReference type="Proteomes" id="UP000325333"/>
    </source>
</evidence>
<dbReference type="InterPro" id="IPR002104">
    <property type="entry name" value="Integrase_catalytic"/>
</dbReference>
<dbReference type="Proteomes" id="UP000325333">
    <property type="component" value="Unassembled WGS sequence"/>
</dbReference>
<dbReference type="PROSITE" id="PS51898">
    <property type="entry name" value="TYR_RECOMBINASE"/>
    <property type="match status" value="1"/>
</dbReference>
<gene>
    <name evidence="8" type="ORF">FH063_005966</name>
</gene>
<dbReference type="Pfam" id="PF00589">
    <property type="entry name" value="Phage_integrase"/>
    <property type="match status" value="1"/>
</dbReference>
<dbReference type="Gene3D" id="1.10.443.10">
    <property type="entry name" value="Intergrase catalytic core"/>
    <property type="match status" value="1"/>
</dbReference>
<dbReference type="EMBL" id="VEWN01000008">
    <property type="protein sequence ID" value="KAA1054690.1"/>
    <property type="molecule type" value="Genomic_DNA"/>
</dbReference>
<dbReference type="Gene3D" id="1.10.150.130">
    <property type="match status" value="1"/>
</dbReference>
<evidence type="ECO:0000313" key="8">
    <source>
        <dbReference type="EMBL" id="KAA1054690.1"/>
    </source>
</evidence>
<evidence type="ECO:0000256" key="4">
    <source>
        <dbReference type="ARBA" id="ARBA00023172"/>
    </source>
</evidence>
<comment type="caution">
    <text evidence="8">The sequence shown here is derived from an EMBL/GenBank/DDBJ whole genome shotgun (WGS) entry which is preliminary data.</text>
</comment>
<dbReference type="Gene3D" id="3.30.160.390">
    <property type="entry name" value="Integrase, DNA-binding domain"/>
    <property type="match status" value="1"/>
</dbReference>
<evidence type="ECO:0000256" key="2">
    <source>
        <dbReference type="ARBA" id="ARBA00022908"/>
    </source>
</evidence>
<dbReference type="GO" id="GO:0015074">
    <property type="term" value="P:DNA integration"/>
    <property type="evidence" value="ECO:0007669"/>
    <property type="project" value="UniProtKB-KW"/>
</dbReference>
<evidence type="ECO:0000256" key="1">
    <source>
        <dbReference type="ARBA" id="ARBA00008857"/>
    </source>
</evidence>
<dbReference type="GO" id="GO:0006310">
    <property type="term" value="P:DNA recombination"/>
    <property type="evidence" value="ECO:0007669"/>
    <property type="project" value="UniProtKB-KW"/>
</dbReference>
<proteinExistence type="inferred from homology"/>
<evidence type="ECO:0000259" key="6">
    <source>
        <dbReference type="PROSITE" id="PS51898"/>
    </source>
</evidence>
<dbReference type="PANTHER" id="PTHR30629">
    <property type="entry name" value="PROPHAGE INTEGRASE"/>
    <property type="match status" value="1"/>
</dbReference>
<dbReference type="PANTHER" id="PTHR30629:SF2">
    <property type="entry name" value="PROPHAGE INTEGRASE INTS-RELATED"/>
    <property type="match status" value="1"/>
</dbReference>
<dbReference type="InterPro" id="IPR044068">
    <property type="entry name" value="CB"/>
</dbReference>
<evidence type="ECO:0008006" key="10">
    <source>
        <dbReference type="Google" id="ProtNLM"/>
    </source>
</evidence>
<feature type="domain" description="Tyr recombinase" evidence="6">
    <location>
        <begin position="212"/>
        <end position="385"/>
    </location>
</feature>
<dbReference type="Pfam" id="PF13356">
    <property type="entry name" value="Arm-DNA-bind_3"/>
    <property type="match status" value="1"/>
</dbReference>
<organism evidence="8 9">
    <name type="scientific">Azospirillum argentinense</name>
    <dbReference type="NCBI Taxonomy" id="2970906"/>
    <lineage>
        <taxon>Bacteria</taxon>
        <taxon>Pseudomonadati</taxon>
        <taxon>Pseudomonadota</taxon>
        <taxon>Alphaproteobacteria</taxon>
        <taxon>Rhodospirillales</taxon>
        <taxon>Azospirillaceae</taxon>
        <taxon>Azospirillum</taxon>
    </lineage>
</organism>
<dbReference type="SUPFAM" id="SSF56349">
    <property type="entry name" value="DNA breaking-rejoining enzymes"/>
    <property type="match status" value="1"/>
</dbReference>
<dbReference type="InterPro" id="IPR050808">
    <property type="entry name" value="Phage_Integrase"/>
</dbReference>